<evidence type="ECO:0000313" key="3">
    <source>
        <dbReference type="EMBL" id="MEO9385322.1"/>
    </source>
</evidence>
<keyword evidence="1" id="KW-0547">Nucleotide-binding</keyword>
<dbReference type="SUPFAM" id="SSF56059">
    <property type="entry name" value="Glutathione synthetase ATP-binding domain-like"/>
    <property type="match status" value="1"/>
</dbReference>
<accession>A0ABV0IVJ8</accession>
<protein>
    <submittedName>
        <fullName evidence="3">MvdC/MvdD family ATP grasp protein</fullName>
    </submittedName>
</protein>
<evidence type="ECO:0000256" key="1">
    <source>
        <dbReference type="PROSITE-ProRule" id="PRU00409"/>
    </source>
</evidence>
<gene>
    <name evidence="3" type="ORF">ABI908_14585</name>
</gene>
<dbReference type="PANTHER" id="PTHR21621">
    <property type="entry name" value="RIBOSOMAL PROTEIN S6 MODIFICATION PROTEIN"/>
    <property type="match status" value="1"/>
</dbReference>
<dbReference type="InterPro" id="IPR048936">
    <property type="entry name" value="MvdD-like_ATPgrasp"/>
</dbReference>
<proteinExistence type="predicted"/>
<comment type="caution">
    <text evidence="3">The sequence shown here is derived from an EMBL/GenBank/DDBJ whole genome shotgun (WGS) entry which is preliminary data.</text>
</comment>
<keyword evidence="4" id="KW-1185">Reference proteome</keyword>
<evidence type="ECO:0000259" key="2">
    <source>
        <dbReference type="PROSITE" id="PS50975"/>
    </source>
</evidence>
<dbReference type="Proteomes" id="UP001462502">
    <property type="component" value="Unassembled WGS sequence"/>
</dbReference>
<name>A0ABV0IVJ8_9NEIS</name>
<dbReference type="RefSeq" id="WP_347949929.1">
    <property type="nucleotide sequence ID" value="NZ_JBDXMI010000001.1"/>
</dbReference>
<dbReference type="Gene3D" id="3.30.470.20">
    <property type="entry name" value="ATP-grasp fold, B domain"/>
    <property type="match status" value="1"/>
</dbReference>
<evidence type="ECO:0000313" key="4">
    <source>
        <dbReference type="Proteomes" id="UP001462502"/>
    </source>
</evidence>
<feature type="non-terminal residue" evidence="3">
    <location>
        <position position="1"/>
    </location>
</feature>
<organism evidence="3 4">
    <name type="scientific">Chromobacterium phragmitis</name>
    <dbReference type="NCBI Taxonomy" id="2202141"/>
    <lineage>
        <taxon>Bacteria</taxon>
        <taxon>Pseudomonadati</taxon>
        <taxon>Pseudomonadota</taxon>
        <taxon>Betaproteobacteria</taxon>
        <taxon>Neisseriales</taxon>
        <taxon>Chromobacteriaceae</taxon>
        <taxon>Chromobacterium</taxon>
    </lineage>
</organism>
<reference evidence="3 4" key="1">
    <citation type="submission" date="2024-05" db="EMBL/GenBank/DDBJ databases">
        <authorList>
            <person name="De Oliveira J.P."/>
            <person name="Noriler S.A."/>
            <person name="De Oliveira A.G."/>
            <person name="Sipoli D.S."/>
        </authorList>
    </citation>
    <scope>NUCLEOTIDE SEQUENCE [LARGE SCALE GENOMIC DNA]</scope>
    <source>
        <strain evidence="3 4">LABIM192</strain>
    </source>
</reference>
<dbReference type="InterPro" id="IPR011761">
    <property type="entry name" value="ATP-grasp"/>
</dbReference>
<keyword evidence="1" id="KW-0067">ATP-binding</keyword>
<dbReference type="Pfam" id="PF21068">
    <property type="entry name" value="ATPgraspMvdD"/>
    <property type="match status" value="1"/>
</dbReference>
<feature type="domain" description="ATP-grasp" evidence="2">
    <location>
        <begin position="134"/>
        <end position="323"/>
    </location>
</feature>
<dbReference type="PROSITE" id="PS50975">
    <property type="entry name" value="ATP_GRASP"/>
    <property type="match status" value="1"/>
</dbReference>
<sequence length="324" mass="38548">TDIGEHMILILTDKFDSHSDYIIEKLIDRSISFFRLNLDYSSLLETHVKFDGQFEISQNGEKITSSKITKVWPRRLTVEITAEEECEFFDDTTFRIWRNEWNKTIRNFFFTIEHADWLNTPSAINKTENKLKQLCYAKMHGFNIPDFIITNYKSDLIDFSRQYPSGVALKLQHQDFYKKNERNVGFYVNKISTNDLNEFQLESENPIMLQKYIDKLYEARITVINKEFFYCKIESQHSKKAQIDWRRYDIGHTPHTQQLAPKEIQDQVKGLMQSLGIVYGAFDFIIAPDEKWYFLEVNSTGQWLWIEYLTDLKISEAIIDWMQS</sequence>
<dbReference type="PANTHER" id="PTHR21621:SF7">
    <property type="entry name" value="RIBOSOMAL PROTEIN BS6--L-GLUTAMATE LIGASE"/>
    <property type="match status" value="1"/>
</dbReference>
<dbReference type="EMBL" id="JBDXMI010000001">
    <property type="protein sequence ID" value="MEO9385322.1"/>
    <property type="molecule type" value="Genomic_DNA"/>
</dbReference>